<dbReference type="PROSITE" id="PS50173">
    <property type="entry name" value="UMUC"/>
    <property type="match status" value="1"/>
</dbReference>
<keyword evidence="4" id="KW-0742">SOS response</keyword>
<dbReference type="InterPro" id="IPR050116">
    <property type="entry name" value="DNA_polymerase-Y"/>
</dbReference>
<dbReference type="InterPro" id="IPR017961">
    <property type="entry name" value="DNA_pol_Y-fam_little_finger"/>
</dbReference>
<dbReference type="GO" id="GO:0042276">
    <property type="term" value="P:error-prone translesion synthesis"/>
    <property type="evidence" value="ECO:0007669"/>
    <property type="project" value="TreeGrafter"/>
</dbReference>
<dbReference type="OrthoDB" id="8300635at2759"/>
<dbReference type="InterPro" id="IPR043128">
    <property type="entry name" value="Rev_trsase/Diguanyl_cyclase"/>
</dbReference>
<dbReference type="GO" id="GO:0005829">
    <property type="term" value="C:cytosol"/>
    <property type="evidence" value="ECO:0007669"/>
    <property type="project" value="TreeGrafter"/>
</dbReference>
<dbReference type="Gene3D" id="1.10.150.20">
    <property type="entry name" value="5' to 3' exonuclease, C-terminal subdomain"/>
    <property type="match status" value="1"/>
</dbReference>
<gene>
    <name evidence="6" type="ORF">JKP88DRAFT_256100</name>
</gene>
<dbReference type="InterPro" id="IPR043502">
    <property type="entry name" value="DNA/RNA_pol_sf"/>
</dbReference>
<dbReference type="InterPro" id="IPR001126">
    <property type="entry name" value="UmuC"/>
</dbReference>
<dbReference type="CDD" id="cd01700">
    <property type="entry name" value="PolY_Pol_V_umuC"/>
    <property type="match status" value="1"/>
</dbReference>
<keyword evidence="6" id="KW-0239">DNA-directed DNA polymerase</keyword>
<keyword evidence="6" id="KW-0548">Nucleotidyltransferase</keyword>
<dbReference type="PANTHER" id="PTHR11076:SF34">
    <property type="entry name" value="PROTEIN UMUC"/>
    <property type="match status" value="1"/>
</dbReference>
<dbReference type="PANTHER" id="PTHR11076">
    <property type="entry name" value="DNA REPAIR POLYMERASE UMUC / TRANSFERASE FAMILY MEMBER"/>
    <property type="match status" value="1"/>
</dbReference>
<dbReference type="Pfam" id="PF00817">
    <property type="entry name" value="IMS"/>
    <property type="match status" value="1"/>
</dbReference>
<dbReference type="AlphaFoldDB" id="A0A835YT17"/>
<evidence type="ECO:0000313" key="6">
    <source>
        <dbReference type="EMBL" id="KAG5181082.1"/>
    </source>
</evidence>
<evidence type="ECO:0000256" key="4">
    <source>
        <dbReference type="ARBA" id="ARBA00023236"/>
    </source>
</evidence>
<keyword evidence="2" id="KW-0741">SOS mutagenesis</keyword>
<dbReference type="Proteomes" id="UP000664859">
    <property type="component" value="Unassembled WGS sequence"/>
</dbReference>
<dbReference type="GO" id="GO:0003887">
    <property type="term" value="F:DNA-directed DNA polymerase activity"/>
    <property type="evidence" value="ECO:0007669"/>
    <property type="project" value="UniProtKB-KW"/>
</dbReference>
<keyword evidence="6" id="KW-0808">Transferase</keyword>
<evidence type="ECO:0000259" key="5">
    <source>
        <dbReference type="PROSITE" id="PS50173"/>
    </source>
</evidence>
<organism evidence="6 7">
    <name type="scientific">Tribonema minus</name>
    <dbReference type="NCBI Taxonomy" id="303371"/>
    <lineage>
        <taxon>Eukaryota</taxon>
        <taxon>Sar</taxon>
        <taxon>Stramenopiles</taxon>
        <taxon>Ochrophyta</taxon>
        <taxon>PX clade</taxon>
        <taxon>Xanthophyceae</taxon>
        <taxon>Tribonematales</taxon>
        <taxon>Tribonemataceae</taxon>
        <taxon>Tribonema</taxon>
    </lineage>
</organism>
<proteinExistence type="predicted"/>
<feature type="domain" description="UmuC" evidence="5">
    <location>
        <begin position="2"/>
        <end position="195"/>
    </location>
</feature>
<evidence type="ECO:0000313" key="7">
    <source>
        <dbReference type="Proteomes" id="UP000664859"/>
    </source>
</evidence>
<sequence>MLALFDCNSFYCEAERVLRPSLRGVPLVVASNQDGCVVSRSEEAKALGVRMGHPVFELKQLRREAGLVVLSSNFPYYAEISERVFSLLDGFSPIVERASIDEAFANCDGLPGDITHRARRMRQRIIDWVGIPCGVGIASTKTLAKLSTLVSKKAERKPGSYPAHLSQVCNLDTVESAAVSEIMGLTDVSDVWGVGPRLTQQLREAGVATALDLRRLDPAMVRNRWSVVLERTVLELNGVQCLNVEDVPSARKEIACTRSFASPVRSLQILEDAVGDFVQRAAVKLRKQGSVAGQVLVFLRTSPFRSGPRHTPHAAMQTLEATNDSRVLTGLALMGLRMIHRVGYDYMKAGVVLQDLGSESLRQTAFDFDLQDRGSEVMGVVDALNQRYGRGTIGLGGSMVDRRPVLEDWRPRQNLLTPCYTTRWSDIPVARA</sequence>
<dbReference type="Pfam" id="PF11799">
    <property type="entry name" value="IMS_C"/>
    <property type="match status" value="1"/>
</dbReference>
<accession>A0A835YT17</accession>
<evidence type="ECO:0000256" key="3">
    <source>
        <dbReference type="ARBA" id="ARBA00023204"/>
    </source>
</evidence>
<name>A0A835YT17_9STRA</name>
<dbReference type="EMBL" id="JAFCMP010000336">
    <property type="protein sequence ID" value="KAG5181082.1"/>
    <property type="molecule type" value="Genomic_DNA"/>
</dbReference>
<keyword evidence="7" id="KW-1185">Reference proteome</keyword>
<protein>
    <submittedName>
        <fullName evidence="6">DNA-directed DNA polymerase</fullName>
    </submittedName>
</protein>
<dbReference type="GO" id="GO:0006281">
    <property type="term" value="P:DNA repair"/>
    <property type="evidence" value="ECO:0007669"/>
    <property type="project" value="UniProtKB-KW"/>
</dbReference>
<dbReference type="Pfam" id="PF13438">
    <property type="entry name" value="DUF4113"/>
    <property type="match status" value="1"/>
</dbReference>
<dbReference type="SUPFAM" id="SSF56672">
    <property type="entry name" value="DNA/RNA polymerases"/>
    <property type="match status" value="1"/>
</dbReference>
<dbReference type="Gene3D" id="3.30.70.270">
    <property type="match status" value="1"/>
</dbReference>
<comment type="caution">
    <text evidence="6">The sequence shown here is derived from an EMBL/GenBank/DDBJ whole genome shotgun (WGS) entry which is preliminary data.</text>
</comment>
<reference evidence="6" key="1">
    <citation type="submission" date="2021-02" db="EMBL/GenBank/DDBJ databases">
        <title>First Annotated Genome of the Yellow-green Alga Tribonema minus.</title>
        <authorList>
            <person name="Mahan K.M."/>
        </authorList>
    </citation>
    <scope>NUCLEOTIDE SEQUENCE</scope>
    <source>
        <strain evidence="6">UTEX B ZZ1240</strain>
    </source>
</reference>
<dbReference type="InterPro" id="IPR025188">
    <property type="entry name" value="DUF4113"/>
</dbReference>
<evidence type="ECO:0000256" key="1">
    <source>
        <dbReference type="ARBA" id="ARBA00022763"/>
    </source>
</evidence>
<keyword evidence="1" id="KW-0227">DNA damage</keyword>
<keyword evidence="3" id="KW-0234">DNA repair</keyword>
<evidence type="ECO:0000256" key="2">
    <source>
        <dbReference type="ARBA" id="ARBA00023199"/>
    </source>
</evidence>
<dbReference type="GO" id="GO:0003684">
    <property type="term" value="F:damaged DNA binding"/>
    <property type="evidence" value="ECO:0007669"/>
    <property type="project" value="InterPro"/>
</dbReference>
<dbReference type="Gene3D" id="3.40.1170.60">
    <property type="match status" value="1"/>
</dbReference>